<keyword evidence="3" id="KW-1185">Reference proteome</keyword>
<dbReference type="Proteomes" id="UP000054558">
    <property type="component" value="Unassembled WGS sequence"/>
</dbReference>
<dbReference type="PANTHER" id="PTHR43628:SF1">
    <property type="entry name" value="CHITIN SYNTHASE REGULATORY FACTOR 2-RELATED"/>
    <property type="match status" value="1"/>
</dbReference>
<protein>
    <submittedName>
        <fullName evidence="2">Uncharacterized protein</fullName>
    </submittedName>
</protein>
<dbReference type="STRING" id="105231.A0A0U9HQD0"/>
<dbReference type="PANTHER" id="PTHR43628">
    <property type="entry name" value="ACTIVATOR OF C KINASE PROTEIN 1-RELATED"/>
    <property type="match status" value="1"/>
</dbReference>
<sequence length="516" mass="56289">MEQYFLVFYPPLHLRANNAARILQLALLATTEVVTSSTTVLGLAPVCHSQPLLKDVVAAHHPPVKPQPLLQLRPRRSIRIAIAPRTVAIVLSALSALARCVEVWRAWTRPWRVWYTKAAVQCREEFRERAEQGDTEAQCNLGLLRQRASGAGKNHRKAIEWYRKAAARACQCGGVLRRRHQCGQRRGEGRRMVPKGCSVAAAQGHAGAQAKLGKCYESRIGVKKDERRGSGVVVDEGKAVEWFRKAAEQGEASAHYFSRLCYTGGIGVDRDAVKLERSGFEKQPSRSMQLRAECLREVLCSKAEGRRRGEREEGGPMVPEGCTAQGDEGAQVQLGRCYLRGDRVMRDVARGVDCFCKAAEQGDKDALFEIGACYERGVGDAARGAEWFRRAAEQGHAGAQFNLGVCHERGAGVSKDEKKATEWYRKAAKGGSARAQNSLGVCYGAGTGVGQDVEFAEKWFAGAARSGDSMRCPICASSGREASANADVTAHTPFNVTSGATPRLALTSRRLLAIPR</sequence>
<evidence type="ECO:0000313" key="3">
    <source>
        <dbReference type="Proteomes" id="UP000054558"/>
    </source>
</evidence>
<dbReference type="OMA" id="EHYMASP"/>
<dbReference type="AlphaFoldDB" id="A0A0U9HQD0"/>
<name>A0A0U9HQD0_KLENI</name>
<feature type="region of interest" description="Disordered" evidence="1">
    <location>
        <begin position="306"/>
        <end position="325"/>
    </location>
</feature>
<accession>A0A0U9HQD0</accession>
<proteinExistence type="predicted"/>
<dbReference type="SMART" id="SM00671">
    <property type="entry name" value="SEL1"/>
    <property type="match status" value="6"/>
</dbReference>
<evidence type="ECO:0000256" key="1">
    <source>
        <dbReference type="SAM" id="MobiDB-lite"/>
    </source>
</evidence>
<gene>
    <name evidence="2" type="ORF">KFL_000540120</name>
</gene>
<dbReference type="Gene3D" id="1.25.40.10">
    <property type="entry name" value="Tetratricopeptide repeat domain"/>
    <property type="match status" value="2"/>
</dbReference>
<dbReference type="SUPFAM" id="SSF81901">
    <property type="entry name" value="HCP-like"/>
    <property type="match status" value="2"/>
</dbReference>
<evidence type="ECO:0000313" key="2">
    <source>
        <dbReference type="EMBL" id="GAQ80435.1"/>
    </source>
</evidence>
<reference evidence="2 3" key="1">
    <citation type="journal article" date="2014" name="Nat. Commun.">
        <title>Klebsormidium flaccidum genome reveals primary factors for plant terrestrial adaptation.</title>
        <authorList>
            <person name="Hori K."/>
            <person name="Maruyama F."/>
            <person name="Fujisawa T."/>
            <person name="Togashi T."/>
            <person name="Yamamoto N."/>
            <person name="Seo M."/>
            <person name="Sato S."/>
            <person name="Yamada T."/>
            <person name="Mori H."/>
            <person name="Tajima N."/>
            <person name="Moriyama T."/>
            <person name="Ikeuchi M."/>
            <person name="Watanabe M."/>
            <person name="Wada H."/>
            <person name="Kobayashi K."/>
            <person name="Saito M."/>
            <person name="Masuda T."/>
            <person name="Sasaki-Sekimoto Y."/>
            <person name="Mashiguchi K."/>
            <person name="Awai K."/>
            <person name="Shimojima M."/>
            <person name="Masuda S."/>
            <person name="Iwai M."/>
            <person name="Nobusawa T."/>
            <person name="Narise T."/>
            <person name="Kondo S."/>
            <person name="Saito H."/>
            <person name="Sato R."/>
            <person name="Murakawa M."/>
            <person name="Ihara Y."/>
            <person name="Oshima-Yamada Y."/>
            <person name="Ohtaka K."/>
            <person name="Satoh M."/>
            <person name="Sonobe K."/>
            <person name="Ishii M."/>
            <person name="Ohtani R."/>
            <person name="Kanamori-Sato M."/>
            <person name="Honoki R."/>
            <person name="Miyazaki D."/>
            <person name="Mochizuki H."/>
            <person name="Umetsu J."/>
            <person name="Higashi K."/>
            <person name="Shibata D."/>
            <person name="Kamiya Y."/>
            <person name="Sato N."/>
            <person name="Nakamura Y."/>
            <person name="Tabata S."/>
            <person name="Ida S."/>
            <person name="Kurokawa K."/>
            <person name="Ohta H."/>
        </authorList>
    </citation>
    <scope>NUCLEOTIDE SEQUENCE [LARGE SCALE GENOMIC DNA]</scope>
    <source>
        <strain evidence="2 3">NIES-2285</strain>
    </source>
</reference>
<dbReference type="InterPro" id="IPR006597">
    <property type="entry name" value="Sel1-like"/>
</dbReference>
<organism evidence="2 3">
    <name type="scientific">Klebsormidium nitens</name>
    <name type="common">Green alga</name>
    <name type="synonym">Ulothrix nitens</name>
    <dbReference type="NCBI Taxonomy" id="105231"/>
    <lineage>
        <taxon>Eukaryota</taxon>
        <taxon>Viridiplantae</taxon>
        <taxon>Streptophyta</taxon>
        <taxon>Klebsormidiophyceae</taxon>
        <taxon>Klebsormidiales</taxon>
        <taxon>Klebsormidiaceae</taxon>
        <taxon>Klebsormidium</taxon>
    </lineage>
</organism>
<dbReference type="InterPro" id="IPR052945">
    <property type="entry name" value="Mitotic_Regulator"/>
</dbReference>
<dbReference type="InterPro" id="IPR011990">
    <property type="entry name" value="TPR-like_helical_dom_sf"/>
</dbReference>
<dbReference type="EMBL" id="DF237003">
    <property type="protein sequence ID" value="GAQ80435.1"/>
    <property type="molecule type" value="Genomic_DNA"/>
</dbReference>
<dbReference type="OrthoDB" id="272077at2759"/>
<dbReference type="Pfam" id="PF08238">
    <property type="entry name" value="Sel1"/>
    <property type="match status" value="6"/>
</dbReference>